<dbReference type="Proteomes" id="UP000249557">
    <property type="component" value="Unassembled WGS sequence"/>
</dbReference>
<gene>
    <name evidence="4" type="ORF">DI626_07635</name>
</gene>
<sequence>MKKHTVIPALLVAALLSGCSLIPEYNRPVTDSPAGWNEADASNPTVIARDWWKNFESAELNTMMAEALANNNDLGAAIQRVEQARALARVAGAPLLPSVDATGSGGWQRNDPATGKTISDSTGSAGLTVGYELDIFGLNRASLTAAEADAKASEYDRDAIALIVMGDVAKTYFSVLSLEERMNIADQNLESARELLRIVNARFDAGATTALDVSQQKADLATTEAARTTVEQQLKAAKTSLAVLLGKAPQNLTVQAKDLRTLPVPSIAPGQPSTLLERRPDIRNAEAGLIAANADIGAARAAFFPRLNIGLDAGIAATPIGDPATKTLSLLAGLTAPIFKGGLLEGNLAFSKARKEELVENYRKTVLVSFKDVEDSLAAVKASTQREKSLETAMAEARKAYNLSLQQYDVGTIDFQILLDARQTMLAAEDSFLQTKNERLAAAVDLYKALGGGWSEGSKIPAQQPAPAAQQSATPPQQIKPQSEQAE</sequence>
<keyword evidence="2" id="KW-0472">Membrane</keyword>
<keyword evidence="2" id="KW-0812">Transmembrane</keyword>
<evidence type="ECO:0000256" key="3">
    <source>
        <dbReference type="SAM" id="MobiDB-lite"/>
    </source>
</evidence>
<dbReference type="InterPro" id="IPR010131">
    <property type="entry name" value="MdtP/NodT-like"/>
</dbReference>
<proteinExistence type="inferred from homology"/>
<name>A0A2W4ZYR5_9BACT</name>
<comment type="caution">
    <text evidence="4">The sequence shown here is derived from an EMBL/GenBank/DDBJ whole genome shotgun (WGS) entry which is preliminary data.</text>
</comment>
<evidence type="ECO:0000256" key="2">
    <source>
        <dbReference type="RuleBase" id="RU362097"/>
    </source>
</evidence>
<evidence type="ECO:0000313" key="5">
    <source>
        <dbReference type="Proteomes" id="UP000249557"/>
    </source>
</evidence>
<dbReference type="Gene3D" id="2.20.200.10">
    <property type="entry name" value="Outer membrane efflux proteins (OEP)"/>
    <property type="match status" value="1"/>
</dbReference>
<keyword evidence="2" id="KW-1134">Transmembrane beta strand</keyword>
<comment type="subcellular location">
    <subcellularLocation>
        <location evidence="2">Cell membrane</location>
        <topology evidence="2">Lipid-anchor</topology>
    </subcellularLocation>
</comment>
<feature type="compositionally biased region" description="Low complexity" evidence="3">
    <location>
        <begin position="461"/>
        <end position="477"/>
    </location>
</feature>
<evidence type="ECO:0000256" key="1">
    <source>
        <dbReference type="ARBA" id="ARBA00007613"/>
    </source>
</evidence>
<accession>A0A2W4ZYR5</accession>
<dbReference type="GO" id="GO:0015562">
    <property type="term" value="F:efflux transmembrane transporter activity"/>
    <property type="evidence" value="ECO:0007669"/>
    <property type="project" value="InterPro"/>
</dbReference>
<dbReference type="AlphaFoldDB" id="A0A2W4ZYR5"/>
<feature type="chain" id="PRO_5015801433" evidence="2">
    <location>
        <begin position="23"/>
        <end position="487"/>
    </location>
</feature>
<dbReference type="NCBIfam" id="TIGR01845">
    <property type="entry name" value="outer_NodT"/>
    <property type="match status" value="1"/>
</dbReference>
<feature type="region of interest" description="Disordered" evidence="3">
    <location>
        <begin position="457"/>
        <end position="487"/>
    </location>
</feature>
<reference evidence="4 5" key="1">
    <citation type="submission" date="2017-08" db="EMBL/GenBank/DDBJ databases">
        <title>Infants hospitalized years apart are colonized by the same room-sourced microbial strains.</title>
        <authorList>
            <person name="Brooks B."/>
            <person name="Olm M.R."/>
            <person name="Firek B.A."/>
            <person name="Baker R."/>
            <person name="Thomas B.C."/>
            <person name="Morowitz M.J."/>
            <person name="Banfield J.F."/>
        </authorList>
    </citation>
    <scope>NUCLEOTIDE SEQUENCE [LARGE SCALE GENOMIC DNA]</scope>
    <source>
        <strain evidence="4">S2_018_000_R2_104</strain>
    </source>
</reference>
<dbReference type="InterPro" id="IPR003423">
    <property type="entry name" value="OMP_efflux"/>
</dbReference>
<dbReference type="PANTHER" id="PTHR30203">
    <property type="entry name" value="OUTER MEMBRANE CATION EFFLUX PROTEIN"/>
    <property type="match status" value="1"/>
</dbReference>
<dbReference type="GO" id="GO:0005886">
    <property type="term" value="C:plasma membrane"/>
    <property type="evidence" value="ECO:0007669"/>
    <property type="project" value="UniProtKB-SubCell"/>
</dbReference>
<keyword evidence="2" id="KW-0564">Palmitate</keyword>
<dbReference type="Gene3D" id="1.20.1600.10">
    <property type="entry name" value="Outer membrane efflux proteins (OEP)"/>
    <property type="match status" value="1"/>
</dbReference>
<evidence type="ECO:0000313" key="4">
    <source>
        <dbReference type="EMBL" id="PZO85369.1"/>
    </source>
</evidence>
<dbReference type="PROSITE" id="PS51257">
    <property type="entry name" value="PROKAR_LIPOPROTEIN"/>
    <property type="match status" value="1"/>
</dbReference>
<comment type="similarity">
    <text evidence="1 2">Belongs to the outer membrane factor (OMF) (TC 1.B.17) family.</text>
</comment>
<dbReference type="SUPFAM" id="SSF56954">
    <property type="entry name" value="Outer membrane efflux proteins (OEP)"/>
    <property type="match status" value="1"/>
</dbReference>
<keyword evidence="2" id="KW-0449">Lipoprotein</keyword>
<dbReference type="EMBL" id="QFNK01000152">
    <property type="protein sequence ID" value="PZO85369.1"/>
    <property type="molecule type" value="Genomic_DNA"/>
</dbReference>
<organism evidence="4 5">
    <name type="scientific">Micavibrio aeruginosavorus</name>
    <dbReference type="NCBI Taxonomy" id="349221"/>
    <lineage>
        <taxon>Bacteria</taxon>
        <taxon>Pseudomonadati</taxon>
        <taxon>Bdellovibrionota</taxon>
        <taxon>Bdellovibrionia</taxon>
        <taxon>Bdellovibrionales</taxon>
        <taxon>Pseudobdellovibrionaceae</taxon>
        <taxon>Micavibrio</taxon>
    </lineage>
</organism>
<feature type="signal peptide" evidence="2">
    <location>
        <begin position="1"/>
        <end position="22"/>
    </location>
</feature>
<protein>
    <submittedName>
        <fullName evidence="4">Transporter</fullName>
    </submittedName>
</protein>
<dbReference type="PANTHER" id="PTHR30203:SF33">
    <property type="entry name" value="BLR4455 PROTEIN"/>
    <property type="match status" value="1"/>
</dbReference>
<dbReference type="Pfam" id="PF02321">
    <property type="entry name" value="OEP"/>
    <property type="match status" value="2"/>
</dbReference>
<feature type="region of interest" description="Disordered" evidence="3">
    <location>
        <begin position="102"/>
        <end position="121"/>
    </location>
</feature>
<keyword evidence="2" id="KW-0732">Signal</keyword>